<dbReference type="AlphaFoldDB" id="A0A835IBD1"/>
<keyword evidence="4" id="KW-1185">Reference proteome</keyword>
<dbReference type="Gene3D" id="3.30.900.10">
    <property type="entry name" value="HORMA domain"/>
    <property type="match status" value="1"/>
</dbReference>
<dbReference type="EMBL" id="JADFTS010000003">
    <property type="protein sequence ID" value="KAF9613428.1"/>
    <property type="molecule type" value="Genomic_DNA"/>
</dbReference>
<dbReference type="Proteomes" id="UP000631114">
    <property type="component" value="Unassembled WGS sequence"/>
</dbReference>
<accession>A0A835IBD1</accession>
<feature type="domain" description="Autophagy-related protein 13 N-terminal" evidence="2">
    <location>
        <begin position="4"/>
        <end position="119"/>
    </location>
</feature>
<protein>
    <recommendedName>
        <fullName evidence="2">Autophagy-related protein 13 N-terminal domain-containing protein</fullName>
    </recommendedName>
</protein>
<name>A0A835IBD1_9MAGN</name>
<dbReference type="InterPro" id="IPR036570">
    <property type="entry name" value="HORMA_dom_sf"/>
</dbReference>
<dbReference type="InterPro" id="IPR040182">
    <property type="entry name" value="ATG13"/>
</dbReference>
<dbReference type="GO" id="GO:1990316">
    <property type="term" value="C:Atg1/ULK1 kinase complex"/>
    <property type="evidence" value="ECO:0007669"/>
    <property type="project" value="InterPro"/>
</dbReference>
<dbReference type="InterPro" id="IPR018731">
    <property type="entry name" value="Atg13_N"/>
</dbReference>
<evidence type="ECO:0000259" key="2">
    <source>
        <dbReference type="Pfam" id="PF10033"/>
    </source>
</evidence>
<keyword evidence="1" id="KW-0072">Autophagy</keyword>
<dbReference type="GO" id="GO:0034497">
    <property type="term" value="P:protein localization to phagophore assembly site"/>
    <property type="evidence" value="ECO:0007669"/>
    <property type="project" value="TreeGrafter"/>
</dbReference>
<dbReference type="GO" id="GO:0005829">
    <property type="term" value="C:cytosol"/>
    <property type="evidence" value="ECO:0007669"/>
    <property type="project" value="TreeGrafter"/>
</dbReference>
<dbReference type="PANTHER" id="PTHR13430:SF15">
    <property type="entry name" value="AUTOPHAGY-RELATED PROTEIN 13B"/>
    <property type="match status" value="1"/>
</dbReference>
<dbReference type="GO" id="GO:0000423">
    <property type="term" value="P:mitophagy"/>
    <property type="evidence" value="ECO:0007669"/>
    <property type="project" value="TreeGrafter"/>
</dbReference>
<evidence type="ECO:0000313" key="3">
    <source>
        <dbReference type="EMBL" id="KAF9613428.1"/>
    </source>
</evidence>
<dbReference type="Pfam" id="PF10033">
    <property type="entry name" value="ATG13"/>
    <property type="match status" value="1"/>
</dbReference>
<dbReference type="GO" id="GO:0034727">
    <property type="term" value="P:piecemeal microautophagy of the nucleus"/>
    <property type="evidence" value="ECO:0007669"/>
    <property type="project" value="TreeGrafter"/>
</dbReference>
<proteinExistence type="predicted"/>
<comment type="caution">
    <text evidence="3">The sequence shown here is derived from an EMBL/GenBank/DDBJ whole genome shotgun (WGS) entry which is preliminary data.</text>
</comment>
<evidence type="ECO:0000256" key="1">
    <source>
        <dbReference type="ARBA" id="ARBA00023006"/>
    </source>
</evidence>
<dbReference type="OrthoDB" id="70161at2759"/>
<organism evidence="3 4">
    <name type="scientific">Coptis chinensis</name>
    <dbReference type="NCBI Taxonomy" id="261450"/>
    <lineage>
        <taxon>Eukaryota</taxon>
        <taxon>Viridiplantae</taxon>
        <taxon>Streptophyta</taxon>
        <taxon>Embryophyta</taxon>
        <taxon>Tracheophyta</taxon>
        <taxon>Spermatophyta</taxon>
        <taxon>Magnoliopsida</taxon>
        <taxon>Ranunculales</taxon>
        <taxon>Ranunculaceae</taxon>
        <taxon>Coptidoideae</taxon>
        <taxon>Coptis</taxon>
    </lineage>
</organism>
<gene>
    <name evidence="3" type="ORF">IFM89_008258</name>
</gene>
<dbReference type="GO" id="GO:0000407">
    <property type="term" value="C:phagophore assembly site"/>
    <property type="evidence" value="ECO:0007669"/>
    <property type="project" value="TreeGrafter"/>
</dbReference>
<evidence type="ECO:0000313" key="4">
    <source>
        <dbReference type="Proteomes" id="UP000631114"/>
    </source>
</evidence>
<sequence length="158" mass="18120">MIETKSERIIERWIVQYESQKSGKDSGRGNKSNGGNSSHSLYKKSIILLRSLYMIVRILLAYKLYRYLNSSAQIHNFSLAHKVSSFVEPFTHREEKEMHHFGFTPVETSYGRIFLSVLYCPTLSDVNSEPSTPMSPRFIPDYVGSPTTNPLKRFPSPP</sequence>
<dbReference type="PANTHER" id="PTHR13430">
    <property type="match status" value="1"/>
</dbReference>
<reference evidence="3 4" key="1">
    <citation type="submission" date="2020-10" db="EMBL/GenBank/DDBJ databases">
        <title>The Coptis chinensis genome and diversification of protoberbering-type alkaloids.</title>
        <authorList>
            <person name="Wang B."/>
            <person name="Shu S."/>
            <person name="Song C."/>
            <person name="Liu Y."/>
        </authorList>
    </citation>
    <scope>NUCLEOTIDE SEQUENCE [LARGE SCALE GENOMIC DNA]</scope>
    <source>
        <strain evidence="3">HL-2020</strain>
        <tissue evidence="3">Leaf</tissue>
    </source>
</reference>